<evidence type="ECO:0000313" key="2">
    <source>
        <dbReference type="EMBL" id="KHN46672.1"/>
    </source>
</evidence>
<name>A0A0B2SQZ5_GLYSO</name>
<dbReference type="InterPro" id="IPR001810">
    <property type="entry name" value="F-box_dom"/>
</dbReference>
<protein>
    <submittedName>
        <fullName evidence="2">F-box/kelch-repeat protein</fullName>
    </submittedName>
</protein>
<accession>A0A0B2SQZ5</accession>
<dbReference type="PANTHER" id="PTHR31672">
    <property type="entry name" value="BNACNNG10540D PROTEIN"/>
    <property type="match status" value="1"/>
</dbReference>
<dbReference type="AlphaFoldDB" id="A0A0B2SQZ5"/>
<dbReference type="Pfam" id="PF00646">
    <property type="entry name" value="F-box"/>
    <property type="match status" value="1"/>
</dbReference>
<dbReference type="Gene3D" id="1.20.1280.50">
    <property type="match status" value="1"/>
</dbReference>
<dbReference type="InterPro" id="IPR050796">
    <property type="entry name" value="SCF_F-box_component"/>
</dbReference>
<dbReference type="PROSITE" id="PS50181">
    <property type="entry name" value="FBOX"/>
    <property type="match status" value="1"/>
</dbReference>
<dbReference type="CDD" id="cd22157">
    <property type="entry name" value="F-box_AtFBW1-like"/>
    <property type="match status" value="1"/>
</dbReference>
<dbReference type="NCBIfam" id="TIGR01640">
    <property type="entry name" value="F_box_assoc_1"/>
    <property type="match status" value="1"/>
</dbReference>
<evidence type="ECO:0000259" key="1">
    <source>
        <dbReference type="PROSITE" id="PS50181"/>
    </source>
</evidence>
<sequence length="398" mass="45805">MKNHSQTLPLELIIEILMRLPVRSVLSFKCVCKSWFSLISDPQFGISHFDLAASPTHRLLQRCNHFYAESIDTEAPLKKYSSAVHFLLPPPSPPHHGEYDNYADYQDKHEILGSCRGLVLLYYKRYCDLILWNPSIGAHKRSPNFAYDITFQFLYGFGYDPSTDEYLLMMIGLYESGNYKYDNGNESEDHECKGNYQIFSFKTDSWYIDDVFVPYKDLGDKFRAGSLFDETLHWLVFSEDKKIPVILAFDLILRSFSEIPLFDHFTMEKYEIYSLRVMGGCLCVCCLVQGYENAEIWVMKEYKVQSSWTKSIVIPTSGFSPLRITKDGGILGSNTCGRLEKLNYKGELHEHLNYGGGQWLYSANLQSAVYRESLLSLPSVVRVPSKDDHGKTSEDDQQ</sequence>
<dbReference type="SUPFAM" id="SSF81383">
    <property type="entry name" value="F-box domain"/>
    <property type="match status" value="1"/>
</dbReference>
<dbReference type="EMBL" id="KN640982">
    <property type="protein sequence ID" value="KHN46672.1"/>
    <property type="molecule type" value="Genomic_DNA"/>
</dbReference>
<reference evidence="2" key="1">
    <citation type="submission" date="2014-07" db="EMBL/GenBank/DDBJ databases">
        <title>Identification of a novel salt tolerance gene in wild soybean by whole-genome sequencing.</title>
        <authorList>
            <person name="Lam H.-M."/>
            <person name="Qi X."/>
            <person name="Li M.-W."/>
            <person name="Liu X."/>
            <person name="Xie M."/>
            <person name="Ni M."/>
            <person name="Xu X."/>
        </authorList>
    </citation>
    <scope>NUCLEOTIDE SEQUENCE [LARGE SCALE GENOMIC DNA]</scope>
    <source>
        <tissue evidence="2">Root</tissue>
    </source>
</reference>
<dbReference type="InterPro" id="IPR036047">
    <property type="entry name" value="F-box-like_dom_sf"/>
</dbReference>
<dbReference type="PANTHER" id="PTHR31672:SF13">
    <property type="entry name" value="F-BOX PROTEIN CPR30-LIKE"/>
    <property type="match status" value="1"/>
</dbReference>
<organism evidence="2">
    <name type="scientific">Glycine soja</name>
    <name type="common">Wild soybean</name>
    <dbReference type="NCBI Taxonomy" id="3848"/>
    <lineage>
        <taxon>Eukaryota</taxon>
        <taxon>Viridiplantae</taxon>
        <taxon>Streptophyta</taxon>
        <taxon>Embryophyta</taxon>
        <taxon>Tracheophyta</taxon>
        <taxon>Spermatophyta</taxon>
        <taxon>Magnoliopsida</taxon>
        <taxon>eudicotyledons</taxon>
        <taxon>Gunneridae</taxon>
        <taxon>Pentapetalae</taxon>
        <taxon>rosids</taxon>
        <taxon>fabids</taxon>
        <taxon>Fabales</taxon>
        <taxon>Fabaceae</taxon>
        <taxon>Papilionoideae</taxon>
        <taxon>50 kb inversion clade</taxon>
        <taxon>NPAAA clade</taxon>
        <taxon>indigoferoid/millettioid clade</taxon>
        <taxon>Phaseoleae</taxon>
        <taxon>Glycine</taxon>
        <taxon>Glycine subgen. Soja</taxon>
    </lineage>
</organism>
<dbReference type="InterPro" id="IPR017451">
    <property type="entry name" value="F-box-assoc_interact_dom"/>
</dbReference>
<dbReference type="InterPro" id="IPR006527">
    <property type="entry name" value="F-box-assoc_dom_typ1"/>
</dbReference>
<dbReference type="Proteomes" id="UP000053555">
    <property type="component" value="Unassembled WGS sequence"/>
</dbReference>
<dbReference type="Pfam" id="PF07734">
    <property type="entry name" value="FBA_1"/>
    <property type="match status" value="1"/>
</dbReference>
<proteinExistence type="predicted"/>
<gene>
    <name evidence="2" type="ORF">glysoja_045670</name>
</gene>
<dbReference type="SMART" id="SM00256">
    <property type="entry name" value="FBOX"/>
    <property type="match status" value="1"/>
</dbReference>
<feature type="domain" description="F-box" evidence="1">
    <location>
        <begin position="2"/>
        <end position="52"/>
    </location>
</feature>